<reference evidence="1 2" key="1">
    <citation type="submission" date="2018-03" db="EMBL/GenBank/DDBJ databases">
        <title>Genomic Encyclopedia of Archaeal and Bacterial Type Strains, Phase II (KMG-II): from individual species to whole genera.</title>
        <authorList>
            <person name="Goeker M."/>
        </authorList>
    </citation>
    <scope>NUCLEOTIDE SEQUENCE [LARGE SCALE GENOMIC DNA]</scope>
    <source>
        <strain evidence="1 2">DSM 100673</strain>
    </source>
</reference>
<dbReference type="InterPro" id="IPR029052">
    <property type="entry name" value="Metallo-depent_PP-like"/>
</dbReference>
<dbReference type="OrthoDB" id="9802481at2"/>
<dbReference type="RefSeq" id="WP_106609187.1">
    <property type="nucleotide sequence ID" value="NZ_PYGJ01000010.1"/>
</dbReference>
<proteinExistence type="predicted"/>
<gene>
    <name evidence="1" type="ORF">CLV88_11048</name>
</gene>
<dbReference type="EMBL" id="PYGJ01000010">
    <property type="protein sequence ID" value="PSL18471.1"/>
    <property type="molecule type" value="Genomic_DNA"/>
</dbReference>
<keyword evidence="2" id="KW-1185">Reference proteome</keyword>
<dbReference type="Proteomes" id="UP000240418">
    <property type="component" value="Unassembled WGS sequence"/>
</dbReference>
<sequence length="486" mass="52325">MEQTHNTLKYVCLSDFHSGALSSVFTALDKNCAFDPDTVSPTTETLGAALGATLKSLNGKDAPPDLIMMGDSFDMSFSPPDRASHVLGTVLKSLYATPGALSQKMLFLPGNHDHALWTAERYDGRAEDGVVPGFRHVTAAFQPTNECPASRILEHLASTLGLDLKVPTYYPNMGLTNAAGDRAIVLHHGHFTESTYRAMNLVASVMSGRTDIGEDVETLEALNGNWIDFGWSTIGSGGLLGKDVTEAYHSLLTGAETAKFQQRIADHLAHIVATKFDLPPTKMIEEGLAIAARGIVESLVGNFSQLERYAYTAPLSAGSVDTLKSYLSKAVLPQMHKELGATLPDRTTFIFGHTHKPFEDQIITDGFSGPVGLYNTGGWVLDTALLSTVEGGSAVFIDDDLNTAALRLYGMPVNGQPTSVRVTTADIDRDGNNPLVQRLQHAVDQNADLWTAFSNAVAGDLELRQTMILRMTEESDSRANKLGGLV</sequence>
<comment type="caution">
    <text evidence="1">The sequence shown here is derived from an EMBL/GenBank/DDBJ whole genome shotgun (WGS) entry which is preliminary data.</text>
</comment>
<dbReference type="AlphaFoldDB" id="A0A2P8F9R7"/>
<dbReference type="SUPFAM" id="SSF56300">
    <property type="entry name" value="Metallo-dependent phosphatases"/>
    <property type="match status" value="1"/>
</dbReference>
<evidence type="ECO:0000313" key="2">
    <source>
        <dbReference type="Proteomes" id="UP000240418"/>
    </source>
</evidence>
<protein>
    <recommendedName>
        <fullName evidence="3">Calcineurin-like phosphoesterase family protein</fullName>
    </recommendedName>
</protein>
<evidence type="ECO:0008006" key="3">
    <source>
        <dbReference type="Google" id="ProtNLM"/>
    </source>
</evidence>
<name>A0A2P8F9R7_9RHOB</name>
<organism evidence="1 2">
    <name type="scientific">Shimia abyssi</name>
    <dbReference type="NCBI Taxonomy" id="1662395"/>
    <lineage>
        <taxon>Bacteria</taxon>
        <taxon>Pseudomonadati</taxon>
        <taxon>Pseudomonadota</taxon>
        <taxon>Alphaproteobacteria</taxon>
        <taxon>Rhodobacterales</taxon>
        <taxon>Roseobacteraceae</taxon>
    </lineage>
</organism>
<accession>A0A2P8F9R7</accession>
<evidence type="ECO:0000313" key="1">
    <source>
        <dbReference type="EMBL" id="PSL18471.1"/>
    </source>
</evidence>